<proteinExistence type="predicted"/>
<evidence type="ECO:0000313" key="4">
    <source>
        <dbReference type="Proteomes" id="UP001289374"/>
    </source>
</evidence>
<organism evidence="3 4">
    <name type="scientific">Sesamum angolense</name>
    <dbReference type="NCBI Taxonomy" id="2727404"/>
    <lineage>
        <taxon>Eukaryota</taxon>
        <taxon>Viridiplantae</taxon>
        <taxon>Streptophyta</taxon>
        <taxon>Embryophyta</taxon>
        <taxon>Tracheophyta</taxon>
        <taxon>Spermatophyta</taxon>
        <taxon>Magnoliopsida</taxon>
        <taxon>eudicotyledons</taxon>
        <taxon>Gunneridae</taxon>
        <taxon>Pentapetalae</taxon>
        <taxon>asterids</taxon>
        <taxon>lamiids</taxon>
        <taxon>Lamiales</taxon>
        <taxon>Pedaliaceae</taxon>
        <taxon>Sesamum</taxon>
    </lineage>
</organism>
<dbReference type="EMBL" id="JACGWL010000618">
    <property type="protein sequence ID" value="KAK4383045.1"/>
    <property type="molecule type" value="Genomic_DNA"/>
</dbReference>
<reference evidence="3" key="1">
    <citation type="submission" date="2020-06" db="EMBL/GenBank/DDBJ databases">
        <authorList>
            <person name="Li T."/>
            <person name="Hu X."/>
            <person name="Zhang T."/>
            <person name="Song X."/>
            <person name="Zhang H."/>
            <person name="Dai N."/>
            <person name="Sheng W."/>
            <person name="Hou X."/>
            <person name="Wei L."/>
        </authorList>
    </citation>
    <scope>NUCLEOTIDE SEQUENCE</scope>
    <source>
        <strain evidence="3">K16</strain>
        <tissue evidence="3">Leaf</tissue>
    </source>
</reference>
<comment type="caution">
    <text evidence="3">The sequence shown here is derived from an EMBL/GenBank/DDBJ whole genome shotgun (WGS) entry which is preliminary data.</text>
</comment>
<dbReference type="InterPro" id="IPR036915">
    <property type="entry name" value="Cyclin-like_sf"/>
</dbReference>
<accession>A0AAE1T7R4</accession>
<gene>
    <name evidence="3" type="ORF">Sango_2815200</name>
</gene>
<dbReference type="InterPro" id="IPR006671">
    <property type="entry name" value="Cyclin_N"/>
</dbReference>
<dbReference type="Proteomes" id="UP001289374">
    <property type="component" value="Unassembled WGS sequence"/>
</dbReference>
<evidence type="ECO:0000259" key="2">
    <source>
        <dbReference type="Pfam" id="PF00134"/>
    </source>
</evidence>
<sequence length="286" mass="33275">MKEREMVLNAASGAVFVRLKIFSFINRRVNIVAHAAHMAGFAEFSAGGEVLISNLVISERISGTDLVKQTWGFDVFTVCIYWSFVMQFDHQLMKNGNVNSVVRKKLQLVRSGCYVYWRANTRKFQVPVVDDLVFNFRLKLIQRKEVLEMERLMLNTLQFNMSVPTPLCFHEKIPRLLSQIESGIRNAQVSTVLSHCCCNMYCTIYTLWRRPVEQDVRVAYWILRRSTARMLETDRRVSRQGRNRKTDRGSQKSIHTSKYGYAARCETCTFLVQIPPPIGREHVQFY</sequence>
<feature type="region of interest" description="Disordered" evidence="1">
    <location>
        <begin position="234"/>
        <end position="255"/>
    </location>
</feature>
<dbReference type="SUPFAM" id="SSF47954">
    <property type="entry name" value="Cyclin-like"/>
    <property type="match status" value="1"/>
</dbReference>
<name>A0AAE1T7R4_9LAMI</name>
<feature type="domain" description="Cyclin N-terminal" evidence="2">
    <location>
        <begin position="99"/>
        <end position="162"/>
    </location>
</feature>
<keyword evidence="4" id="KW-1185">Reference proteome</keyword>
<evidence type="ECO:0000313" key="3">
    <source>
        <dbReference type="EMBL" id="KAK4383045.1"/>
    </source>
</evidence>
<evidence type="ECO:0000256" key="1">
    <source>
        <dbReference type="SAM" id="MobiDB-lite"/>
    </source>
</evidence>
<dbReference type="AlphaFoldDB" id="A0AAE1T7R4"/>
<dbReference type="Gene3D" id="1.10.472.10">
    <property type="entry name" value="Cyclin-like"/>
    <property type="match status" value="2"/>
</dbReference>
<dbReference type="Pfam" id="PF00134">
    <property type="entry name" value="Cyclin_N"/>
    <property type="match status" value="1"/>
</dbReference>
<protein>
    <submittedName>
        <fullName evidence="3">Cyclin-B2-2</fullName>
    </submittedName>
</protein>
<reference evidence="3" key="2">
    <citation type="journal article" date="2024" name="Plant">
        <title>Genomic evolution and insights into agronomic trait innovations of Sesamum species.</title>
        <authorList>
            <person name="Miao H."/>
            <person name="Wang L."/>
            <person name="Qu L."/>
            <person name="Liu H."/>
            <person name="Sun Y."/>
            <person name="Le M."/>
            <person name="Wang Q."/>
            <person name="Wei S."/>
            <person name="Zheng Y."/>
            <person name="Lin W."/>
            <person name="Duan Y."/>
            <person name="Cao H."/>
            <person name="Xiong S."/>
            <person name="Wang X."/>
            <person name="Wei L."/>
            <person name="Li C."/>
            <person name="Ma Q."/>
            <person name="Ju M."/>
            <person name="Zhao R."/>
            <person name="Li G."/>
            <person name="Mu C."/>
            <person name="Tian Q."/>
            <person name="Mei H."/>
            <person name="Zhang T."/>
            <person name="Gao T."/>
            <person name="Zhang H."/>
        </authorList>
    </citation>
    <scope>NUCLEOTIDE SEQUENCE</scope>
    <source>
        <strain evidence="3">K16</strain>
    </source>
</reference>